<dbReference type="InterPro" id="IPR000515">
    <property type="entry name" value="MetI-like"/>
</dbReference>
<keyword evidence="4 7" id="KW-0812">Transmembrane</keyword>
<dbReference type="CDD" id="cd06261">
    <property type="entry name" value="TM_PBP2"/>
    <property type="match status" value="1"/>
</dbReference>
<feature type="transmembrane region" description="Helical" evidence="7">
    <location>
        <begin position="112"/>
        <end position="138"/>
    </location>
</feature>
<evidence type="ECO:0000256" key="3">
    <source>
        <dbReference type="ARBA" id="ARBA00022475"/>
    </source>
</evidence>
<dbReference type="PANTHER" id="PTHR43163">
    <property type="entry name" value="DIPEPTIDE TRANSPORT SYSTEM PERMEASE PROTEIN DPPB-RELATED"/>
    <property type="match status" value="1"/>
</dbReference>
<comment type="subcellular location">
    <subcellularLocation>
        <location evidence="1">Cell membrane</location>
        <topology evidence="1">Multi-pass membrane protein</topology>
    </subcellularLocation>
</comment>
<name>X1TIZ3_9ZZZZ</name>
<dbReference type="PANTHER" id="PTHR43163:SF6">
    <property type="entry name" value="DIPEPTIDE TRANSPORT SYSTEM PERMEASE PROTEIN DPPB-RELATED"/>
    <property type="match status" value="1"/>
</dbReference>
<dbReference type="AlphaFoldDB" id="X1TIZ3"/>
<evidence type="ECO:0000256" key="1">
    <source>
        <dbReference type="ARBA" id="ARBA00004651"/>
    </source>
</evidence>
<keyword evidence="2" id="KW-0813">Transport</keyword>
<dbReference type="InterPro" id="IPR035906">
    <property type="entry name" value="MetI-like_sf"/>
</dbReference>
<dbReference type="GO" id="GO:0055085">
    <property type="term" value="P:transmembrane transport"/>
    <property type="evidence" value="ECO:0007669"/>
    <property type="project" value="InterPro"/>
</dbReference>
<dbReference type="PROSITE" id="PS50928">
    <property type="entry name" value="ABC_TM1"/>
    <property type="match status" value="1"/>
</dbReference>
<keyword evidence="6 7" id="KW-0472">Membrane</keyword>
<keyword evidence="3" id="KW-1003">Cell membrane</keyword>
<dbReference type="Gene3D" id="1.10.3720.10">
    <property type="entry name" value="MetI-like"/>
    <property type="match status" value="1"/>
</dbReference>
<reference evidence="9" key="1">
    <citation type="journal article" date="2014" name="Front. Microbiol.">
        <title>High frequency of phylogenetically diverse reductive dehalogenase-homologous genes in deep subseafloor sedimentary metagenomes.</title>
        <authorList>
            <person name="Kawai M."/>
            <person name="Futagami T."/>
            <person name="Toyoda A."/>
            <person name="Takaki Y."/>
            <person name="Nishi S."/>
            <person name="Hori S."/>
            <person name="Arai W."/>
            <person name="Tsubouchi T."/>
            <person name="Morono Y."/>
            <person name="Uchiyama I."/>
            <person name="Ito T."/>
            <person name="Fujiyama A."/>
            <person name="Inagaki F."/>
            <person name="Takami H."/>
        </authorList>
    </citation>
    <scope>NUCLEOTIDE SEQUENCE</scope>
    <source>
        <strain evidence="9">Expedition CK06-06</strain>
    </source>
</reference>
<evidence type="ECO:0000259" key="8">
    <source>
        <dbReference type="PROSITE" id="PS50928"/>
    </source>
</evidence>
<evidence type="ECO:0000256" key="2">
    <source>
        <dbReference type="ARBA" id="ARBA00022448"/>
    </source>
</evidence>
<evidence type="ECO:0000256" key="5">
    <source>
        <dbReference type="ARBA" id="ARBA00022989"/>
    </source>
</evidence>
<feature type="transmembrane region" description="Helical" evidence="7">
    <location>
        <begin position="70"/>
        <end position="92"/>
    </location>
</feature>
<evidence type="ECO:0000256" key="7">
    <source>
        <dbReference type="SAM" id="Phobius"/>
    </source>
</evidence>
<feature type="non-terminal residue" evidence="9">
    <location>
        <position position="1"/>
    </location>
</feature>
<proteinExistence type="predicted"/>
<accession>X1TIZ3</accession>
<evidence type="ECO:0000256" key="4">
    <source>
        <dbReference type="ARBA" id="ARBA00022692"/>
    </source>
</evidence>
<dbReference type="EMBL" id="BARW01008827">
    <property type="protein sequence ID" value="GAI87530.1"/>
    <property type="molecule type" value="Genomic_DNA"/>
</dbReference>
<feature type="transmembrane region" description="Helical" evidence="7">
    <location>
        <begin position="12"/>
        <end position="31"/>
    </location>
</feature>
<gene>
    <name evidence="9" type="ORF">S12H4_17958</name>
</gene>
<dbReference type="SUPFAM" id="SSF161098">
    <property type="entry name" value="MetI-like"/>
    <property type="match status" value="1"/>
</dbReference>
<feature type="domain" description="ABC transmembrane type-1" evidence="8">
    <location>
        <begin position="1"/>
        <end position="135"/>
    </location>
</feature>
<dbReference type="GO" id="GO:0005886">
    <property type="term" value="C:plasma membrane"/>
    <property type="evidence" value="ECO:0007669"/>
    <property type="project" value="UniProtKB-SubCell"/>
</dbReference>
<evidence type="ECO:0000313" key="9">
    <source>
        <dbReference type="EMBL" id="GAI87530.1"/>
    </source>
</evidence>
<comment type="caution">
    <text evidence="9">The sequence shown here is derived from an EMBL/GenBank/DDBJ whole genome shotgun (WGS) entry which is preliminary data.</text>
</comment>
<keyword evidence="5 7" id="KW-1133">Transmembrane helix</keyword>
<protein>
    <recommendedName>
        <fullName evidence="8">ABC transmembrane type-1 domain-containing protein</fullName>
    </recommendedName>
</protein>
<evidence type="ECO:0000256" key="6">
    <source>
        <dbReference type="ARBA" id="ARBA00023136"/>
    </source>
</evidence>
<sequence length="145" mass="16010">FTEDPIGNLGQFIVPAFVLGMASTGTIMRMTRSMMLEVLRQDYIRTAWAKGLKERVVVIRHALKNALIPVFTLVGVTIPPLIGGSVIIEIIFSLPGLGRLLVNAITARDYTIVSGVVFCYAFLLVLVNLAVDITYGYLDPRVHYK</sequence>
<dbReference type="Pfam" id="PF00528">
    <property type="entry name" value="BPD_transp_1"/>
    <property type="match status" value="1"/>
</dbReference>
<organism evidence="9">
    <name type="scientific">marine sediment metagenome</name>
    <dbReference type="NCBI Taxonomy" id="412755"/>
    <lineage>
        <taxon>unclassified sequences</taxon>
        <taxon>metagenomes</taxon>
        <taxon>ecological metagenomes</taxon>
    </lineage>
</organism>